<reference evidence="1" key="1">
    <citation type="journal article" date="2021" name="Proc. Natl. Acad. Sci. U.S.A.">
        <title>A Catalog of Tens of Thousands of Viruses from Human Metagenomes Reveals Hidden Associations with Chronic Diseases.</title>
        <authorList>
            <person name="Tisza M.J."/>
            <person name="Buck C.B."/>
        </authorList>
    </citation>
    <scope>NUCLEOTIDE SEQUENCE</scope>
    <source>
        <strain evidence="1">Ctbwh6</strain>
    </source>
</reference>
<proteinExistence type="predicted"/>
<organism evidence="1">
    <name type="scientific">Myoviridae sp. ctbwh6</name>
    <dbReference type="NCBI Taxonomy" id="2827611"/>
    <lineage>
        <taxon>Viruses</taxon>
        <taxon>Duplodnaviria</taxon>
        <taxon>Heunggongvirae</taxon>
        <taxon>Uroviricota</taxon>
        <taxon>Caudoviricetes</taxon>
    </lineage>
</organism>
<evidence type="ECO:0000313" key="1">
    <source>
        <dbReference type="EMBL" id="DAD69591.1"/>
    </source>
</evidence>
<sequence>MAYDVNKLAQLAHLKQLAQKVKQECASQTSVTELTTRVKSLEDVGAQANVIEKVKVNGAEQTVTDKAVDITVPTKVSDLSNDSKFQTDAEVAAAIAAADHMKRKIVNSTADIDLTAGDASQYIYMVKKSSTKTGDKYDEYMVLDGALEKVGDWEVDLSNYVQKDGDKVLSTNDFTNELLEKLNGIEAGANKYTHAVHDAHASGFYKVTVDAEGHVTAVAAVEKADITALGIPGENTQYVVATAESDGLMSKEDKAKLDGFVAATEAEVTEMLNEVFAAK</sequence>
<dbReference type="EMBL" id="BK015852">
    <property type="protein sequence ID" value="DAD69591.1"/>
    <property type="molecule type" value="Genomic_DNA"/>
</dbReference>
<name>A0A8S5LI71_9CAUD</name>
<accession>A0A8S5LI71</accession>
<protein>
    <submittedName>
        <fullName evidence="1">Uncharacterized protein</fullName>
    </submittedName>
</protein>